<feature type="transmembrane region" description="Helical" evidence="2">
    <location>
        <begin position="66"/>
        <end position="86"/>
    </location>
</feature>
<proteinExistence type="predicted"/>
<keyword evidence="4" id="KW-1185">Reference proteome</keyword>
<feature type="region of interest" description="Disordered" evidence="1">
    <location>
        <begin position="162"/>
        <end position="188"/>
    </location>
</feature>
<keyword evidence="2" id="KW-0812">Transmembrane</keyword>
<organism evidence="3 4">
    <name type="scientific">Nonomuraea pusilla</name>
    <dbReference type="NCBI Taxonomy" id="46177"/>
    <lineage>
        <taxon>Bacteria</taxon>
        <taxon>Bacillati</taxon>
        <taxon>Actinomycetota</taxon>
        <taxon>Actinomycetes</taxon>
        <taxon>Streptosporangiales</taxon>
        <taxon>Streptosporangiaceae</taxon>
        <taxon>Nonomuraea</taxon>
    </lineage>
</organism>
<dbReference type="AlphaFoldDB" id="A0A1H7QM97"/>
<evidence type="ECO:0000313" key="3">
    <source>
        <dbReference type="EMBL" id="SEL49053.1"/>
    </source>
</evidence>
<sequence length="198" mass="20399">MTHAAPAARWAARIGIASLLPYAAIKTYWAFGGRSGLVDGFDLAEEFRRNGAPEAVVWLERHGVDFTAVLALAGAALLLALVQPWGMRLPRWMLLGPAWTGAALLVPYGSLTAVVALAGGGGEVASATTGWLTAAAVTAFCGIGSALAVCARSFQRRSAQRAAAASRTTAPPPKTTLPSRAVPGGTSKSCAWVKPSQT</sequence>
<keyword evidence="2" id="KW-0472">Membrane</keyword>
<protein>
    <submittedName>
        <fullName evidence="3">Uncharacterized protein</fullName>
    </submittedName>
</protein>
<dbReference type="EMBL" id="FOBF01000005">
    <property type="protein sequence ID" value="SEL49053.1"/>
    <property type="molecule type" value="Genomic_DNA"/>
</dbReference>
<keyword evidence="2" id="KW-1133">Transmembrane helix</keyword>
<gene>
    <name evidence="3" type="ORF">SAMN05660976_02609</name>
</gene>
<reference evidence="3 4" key="1">
    <citation type="submission" date="2016-10" db="EMBL/GenBank/DDBJ databases">
        <authorList>
            <person name="de Groot N.N."/>
        </authorList>
    </citation>
    <scope>NUCLEOTIDE SEQUENCE [LARGE SCALE GENOMIC DNA]</scope>
    <source>
        <strain evidence="3 4">DSM 43357</strain>
    </source>
</reference>
<dbReference type="OrthoDB" id="4207230at2"/>
<evidence type="ECO:0000256" key="1">
    <source>
        <dbReference type="SAM" id="MobiDB-lite"/>
    </source>
</evidence>
<name>A0A1H7QM97_9ACTN</name>
<accession>A0A1H7QM97</accession>
<evidence type="ECO:0000313" key="4">
    <source>
        <dbReference type="Proteomes" id="UP000198953"/>
    </source>
</evidence>
<evidence type="ECO:0000256" key="2">
    <source>
        <dbReference type="SAM" id="Phobius"/>
    </source>
</evidence>
<dbReference type="Proteomes" id="UP000198953">
    <property type="component" value="Unassembled WGS sequence"/>
</dbReference>
<feature type="transmembrane region" description="Helical" evidence="2">
    <location>
        <begin position="131"/>
        <end position="151"/>
    </location>
</feature>
<feature type="transmembrane region" description="Helical" evidence="2">
    <location>
        <begin position="98"/>
        <end position="119"/>
    </location>
</feature>